<evidence type="ECO:0000256" key="1">
    <source>
        <dbReference type="SAM" id="MobiDB-lite"/>
    </source>
</evidence>
<keyword evidence="3" id="KW-1185">Reference proteome</keyword>
<proteinExistence type="predicted"/>
<name>A0A835Q1B3_VANPL</name>
<reference evidence="2 3" key="1">
    <citation type="journal article" date="2020" name="Nat. Food">
        <title>A phased Vanilla planifolia genome enables genetic improvement of flavour and production.</title>
        <authorList>
            <person name="Hasing T."/>
            <person name="Tang H."/>
            <person name="Brym M."/>
            <person name="Khazi F."/>
            <person name="Huang T."/>
            <person name="Chambers A.H."/>
        </authorList>
    </citation>
    <scope>NUCLEOTIDE SEQUENCE [LARGE SCALE GENOMIC DNA]</scope>
    <source>
        <tissue evidence="2">Leaf</tissue>
    </source>
</reference>
<feature type="compositionally biased region" description="Basic and acidic residues" evidence="1">
    <location>
        <begin position="395"/>
        <end position="407"/>
    </location>
</feature>
<evidence type="ECO:0000313" key="2">
    <source>
        <dbReference type="EMBL" id="KAG0460818.1"/>
    </source>
</evidence>
<comment type="caution">
    <text evidence="2">The sequence shown here is derived from an EMBL/GenBank/DDBJ whole genome shotgun (WGS) entry which is preliminary data.</text>
</comment>
<feature type="region of interest" description="Disordered" evidence="1">
    <location>
        <begin position="91"/>
        <end position="181"/>
    </location>
</feature>
<feature type="compositionally biased region" description="Basic and acidic residues" evidence="1">
    <location>
        <begin position="318"/>
        <end position="345"/>
    </location>
</feature>
<dbReference type="EMBL" id="JADCNL010000011">
    <property type="protein sequence ID" value="KAG0460818.1"/>
    <property type="molecule type" value="Genomic_DNA"/>
</dbReference>
<organism evidence="2 3">
    <name type="scientific">Vanilla planifolia</name>
    <name type="common">Vanilla</name>
    <dbReference type="NCBI Taxonomy" id="51239"/>
    <lineage>
        <taxon>Eukaryota</taxon>
        <taxon>Viridiplantae</taxon>
        <taxon>Streptophyta</taxon>
        <taxon>Embryophyta</taxon>
        <taxon>Tracheophyta</taxon>
        <taxon>Spermatophyta</taxon>
        <taxon>Magnoliopsida</taxon>
        <taxon>Liliopsida</taxon>
        <taxon>Asparagales</taxon>
        <taxon>Orchidaceae</taxon>
        <taxon>Vanilloideae</taxon>
        <taxon>Vanilleae</taxon>
        <taxon>Vanilla</taxon>
    </lineage>
</organism>
<dbReference type="OrthoDB" id="185373at2759"/>
<evidence type="ECO:0000313" key="3">
    <source>
        <dbReference type="Proteomes" id="UP000636800"/>
    </source>
</evidence>
<dbReference type="AlphaFoldDB" id="A0A835Q1B3"/>
<feature type="compositionally biased region" description="Polar residues" evidence="1">
    <location>
        <begin position="228"/>
        <end position="244"/>
    </location>
</feature>
<feature type="compositionally biased region" description="Basic and acidic residues" evidence="1">
    <location>
        <begin position="267"/>
        <end position="276"/>
    </location>
</feature>
<dbReference type="Proteomes" id="UP000636800">
    <property type="component" value="Chromosome 11"/>
</dbReference>
<feature type="compositionally biased region" description="Polar residues" evidence="1">
    <location>
        <begin position="146"/>
        <end position="161"/>
    </location>
</feature>
<feature type="compositionally biased region" description="Basic residues" evidence="1">
    <location>
        <begin position="412"/>
        <end position="425"/>
    </location>
</feature>
<accession>A0A835Q1B3</accession>
<sequence length="586" mass="65278">MATVFGGSELESLISQLHSLKKLYGLLQKRSPTDHLLDEKSRLLLKKLLDDATHQVLQSQVISCSIETPTLQAANPPTSDSCSPQVGLVKPVNEPGVSSSSRRFQVTPDLLSRRRGESVVNRPSLTESRKKSSKPSKFPSERCFPTRSSGSEKGTVGSYSPQVGLLKPPDDPGVGVSSSSRRLQVVPDCRLLHCRRRGESIVSHPSQLQSRKKSSKPSKVPSERCPPTRSSGSEKGVKRTSSLVPAQKRARVGAQDCPNRVRSRAGGADRLDGELTHRKRTSRSSPPRPSRIKLSPRQRTQSKDDRGSKSVVVFGESLTDKKPSRPEPHPLEICRPKKPQPDRLKARSYSSSFSDSSRFSSESRPSRTASSAAAKSDLAPPIRRNRLTIATAPPRIEKGRTIRKTEAAKSQSRPRKAKKAPKSASRKGEDKPGKLMRFKNKLAIIFHHHHHLHGVTENVDGGGHRKEEESAIWRYLKAAIHLGGGGGKQDGKGAKTSKRRQGQHGYLYAMLEGLLRHIWGLRSRRAAQMERRRLGKKAAKQRGSMRLRWWQWFRRRNGRLAGVGNRRRLRLGFGKSTSRRRTKVKH</sequence>
<feature type="compositionally biased region" description="Low complexity" evidence="1">
    <location>
        <begin position="347"/>
        <end position="376"/>
    </location>
</feature>
<feature type="region of interest" description="Disordered" evidence="1">
    <location>
        <begin position="200"/>
        <end position="434"/>
    </location>
</feature>
<protein>
    <submittedName>
        <fullName evidence="2">Uncharacterized protein</fullName>
    </submittedName>
</protein>
<gene>
    <name evidence="2" type="ORF">HPP92_021115</name>
</gene>